<feature type="region of interest" description="Disordered" evidence="1">
    <location>
        <begin position="1043"/>
        <end position="1259"/>
    </location>
</feature>
<organism evidence="2 3">
    <name type="scientific">Chanos chanos</name>
    <name type="common">Milkfish</name>
    <name type="synonym">Mugil chanos</name>
    <dbReference type="NCBI Taxonomy" id="29144"/>
    <lineage>
        <taxon>Eukaryota</taxon>
        <taxon>Metazoa</taxon>
        <taxon>Chordata</taxon>
        <taxon>Craniata</taxon>
        <taxon>Vertebrata</taxon>
        <taxon>Euteleostomi</taxon>
        <taxon>Actinopterygii</taxon>
        <taxon>Neopterygii</taxon>
        <taxon>Teleostei</taxon>
        <taxon>Ostariophysi</taxon>
        <taxon>Gonorynchiformes</taxon>
        <taxon>Chanidae</taxon>
        <taxon>Chanos</taxon>
    </lineage>
</organism>
<evidence type="ECO:0000313" key="3">
    <source>
        <dbReference type="RefSeq" id="XP_030643716.1"/>
    </source>
</evidence>
<feature type="compositionally biased region" description="Low complexity" evidence="1">
    <location>
        <begin position="1370"/>
        <end position="1388"/>
    </location>
</feature>
<dbReference type="RefSeq" id="XP_030643716.1">
    <property type="nucleotide sequence ID" value="XM_030787856.1"/>
</dbReference>
<feature type="region of interest" description="Disordered" evidence="1">
    <location>
        <begin position="925"/>
        <end position="948"/>
    </location>
</feature>
<reference evidence="3" key="2">
    <citation type="submission" date="2025-08" db="UniProtKB">
        <authorList>
            <consortium name="RefSeq"/>
        </authorList>
    </citation>
    <scope>IDENTIFICATION</scope>
</reference>
<feature type="compositionally biased region" description="Polar residues" evidence="1">
    <location>
        <begin position="1073"/>
        <end position="1093"/>
    </location>
</feature>
<reference evidence="2" key="1">
    <citation type="submission" date="2024-06" db="UniProtKB">
        <authorList>
            <consortium name="RefSeq"/>
        </authorList>
    </citation>
    <scope>NUCLEOTIDE SEQUENCE [LARGE SCALE GENOMIC DNA]</scope>
</reference>
<feature type="compositionally biased region" description="Polar residues" evidence="1">
    <location>
        <begin position="417"/>
        <end position="437"/>
    </location>
</feature>
<feature type="compositionally biased region" description="Low complexity" evidence="1">
    <location>
        <begin position="1094"/>
        <end position="1259"/>
    </location>
</feature>
<evidence type="ECO:0000256" key="1">
    <source>
        <dbReference type="SAM" id="MobiDB-lite"/>
    </source>
</evidence>
<feature type="compositionally biased region" description="Low complexity" evidence="1">
    <location>
        <begin position="1298"/>
        <end position="1320"/>
    </location>
</feature>
<feature type="compositionally biased region" description="Low complexity" evidence="1">
    <location>
        <begin position="1327"/>
        <end position="1362"/>
    </location>
</feature>
<feature type="compositionally biased region" description="Basic and acidic residues" evidence="1">
    <location>
        <begin position="928"/>
        <end position="942"/>
    </location>
</feature>
<feature type="region of interest" description="Disordered" evidence="1">
    <location>
        <begin position="688"/>
        <end position="730"/>
    </location>
</feature>
<sequence length="1522" mass="175789">MKIVKDQEYQFNSNRRSDKHFGSHNDRRGYNSAANNHKSIFNNNTKCSANCYTYREDIHNKCPYVNKQCPIYNIQAINNRKQDKHYIFNDIGARDHNCANNKLYTISNTTTKSNNNCLRHFHKHCRATKRHNTRSVYHSQFNSNKSTYREDIHNKCPYVNKQCPIYNIQAINNRKQDKHYIFNDIGARDHNCANNKLNTISNTTTKSNNNCLRHFHKHCRATKRHNTCSVYHSQFNSNRSTYREDIHNKCPYVNKQCPIYNIQAINNRKQDKHYIFNDIGARDHNCANNKLYTISNTTTKSNNNCLRHFHKHCRATKRHNTRSVYHSQFNTINNRKQDKHYIFNDIGARDHNCANNKLYTISNTTTKSNNNCLRHFHKHCRTTKRHNTRSVYHSQFNSNRRSDKHFGSHNDRRGYNSAANNHKSISNNNTKSSANSINNRKQDKHYIFNDIGARDHNCANNKLYTISNTTTKSNNNCLRHFHKHCRATKRHNTRSVNHSQFNSNRSTYREDIHNKCPYVNKQCPIYNIQAINNRKQDKHYIFNDIGARDHNCANNKLYTISNTTTKSNNNCLRHFHKHCRATKRHNTRSVYHSQFNSNRSTYREDIHNKCPYVNKQCPIHNIQAINNRKQDKHYIFNDIGARDHNCANNKLNTISNTTAKSNNNCLRHFHKHCRATKRHNTRSVYHSQFNSNRRSDKHFGSHNDRRGYNSAANNHKSNSINNTKCSANSINNRKQDKHYIFNDIGARDHNCANNKLNTISNTTTKSNNNCLRHFHKHCRATKRHNTRSVYHSQFNSNRRSDKHFVSHNDRRAYNSAANNHKSISNNNTKCSANCYNYREDIHNKCPYVNRQCPIYNIQAINNRKQDKHYIFNDIGARDHNCANNKLYTISNTTTKSNNNCLRHFHKHCRATKRHNTRSVYHSQFNSNRRSDKHFGSHNDRRGYNSAANNHKSISINNTKCSANCYNYREDIHNKCPYVNKQCPIYNIQAINNRKQDKHYIFNDIGARDHNCANNKLNSISNTTTKSNNNCLRHFHKHCRATKRHNTRSVYHSQFNSNRRSDKHFGSHNDRRSYNSAANNHKSISINNTKCSANSTTEKISTTSVVTSTSKAPSTTFKPSTTESKTSTTSSVTSTQETTTVQTTSATQPPTPSQNPTITTTRAPSTTFNPTTTEATTEKISTTSVVTSTSKAPSTTFKPSTTESKTSTTSSVTSTQETTTVQTTSSTAEATTETNPPSTTFSSATTERQTSTTSANTTTQETATHSFFYSNYREDIHNQCRDIDKQSTIYDIQTVNDRNSATTERQTSTTSANTTTQETATVSPKGVSDLSTTTQLPTTSTPSSTATTEKISTTSVAEATTETNPPSTTFSSATTERQTSTTSANTTTQETATHSFFYSNYREDIHNQCRDIDKQSTIYDIQTVNNRNDGKSDKHRTCSYNYTRNDNHSNNNNQRTADNSTAFNNCHSVFCNYYGETHYNKQWPIHHFQSNDTKHGYHYIFSNIYTGDHNRTTNKQNRVFHVF</sequence>
<protein>
    <submittedName>
        <fullName evidence="3">Uncharacterized protein</fullName>
    </submittedName>
</protein>
<feature type="compositionally biased region" description="Basic and acidic residues" evidence="1">
    <location>
        <begin position="400"/>
        <end position="414"/>
    </location>
</feature>
<feature type="compositionally biased region" description="Basic and acidic residues" evidence="1">
    <location>
        <begin position="1058"/>
        <end position="1072"/>
    </location>
</feature>
<dbReference type="GeneID" id="115823833"/>
<feature type="compositionally biased region" description="Polar residues" evidence="1">
    <location>
        <begin position="1047"/>
        <end position="1057"/>
    </location>
</feature>
<name>A0A6J2WK70_CHACN</name>
<feature type="region of interest" description="Disordered" evidence="1">
    <location>
        <begin position="1"/>
        <end position="35"/>
    </location>
</feature>
<gene>
    <name evidence="3" type="primary">LOC115823833</name>
</gene>
<feature type="region of interest" description="Disordered" evidence="1">
    <location>
        <begin position="1295"/>
        <end position="1388"/>
    </location>
</feature>
<feature type="compositionally biased region" description="Polar residues" evidence="1">
    <location>
        <begin position="710"/>
        <end position="730"/>
    </location>
</feature>
<dbReference type="InParanoid" id="A0A6J2WK70"/>
<feature type="region of interest" description="Disordered" evidence="1">
    <location>
        <begin position="394"/>
        <end position="437"/>
    </location>
</feature>
<dbReference type="Proteomes" id="UP000504632">
    <property type="component" value="Chromosome 11"/>
</dbReference>
<proteinExistence type="predicted"/>
<feature type="compositionally biased region" description="Basic and acidic residues" evidence="1">
    <location>
        <begin position="693"/>
        <end position="707"/>
    </location>
</feature>
<accession>A0A6J2WK70</accession>
<evidence type="ECO:0000313" key="2">
    <source>
        <dbReference type="Proteomes" id="UP000504632"/>
    </source>
</evidence>
<feature type="compositionally biased region" description="Basic and acidic residues" evidence="1">
    <location>
        <begin position="15"/>
        <end position="29"/>
    </location>
</feature>
<keyword evidence="2" id="KW-1185">Reference proteome</keyword>